<dbReference type="EMBL" id="QUNO01000002">
    <property type="protein sequence ID" value="REH53801.1"/>
    <property type="molecule type" value="Genomic_DNA"/>
</dbReference>
<organism evidence="3 4">
    <name type="scientific">Kutzneria buriramensis</name>
    <dbReference type="NCBI Taxonomy" id="1045776"/>
    <lineage>
        <taxon>Bacteria</taxon>
        <taxon>Bacillati</taxon>
        <taxon>Actinomycetota</taxon>
        <taxon>Actinomycetes</taxon>
        <taxon>Pseudonocardiales</taxon>
        <taxon>Pseudonocardiaceae</taxon>
        <taxon>Kutzneria</taxon>
    </lineage>
</organism>
<dbReference type="GO" id="GO:0043709">
    <property type="term" value="P:cell adhesion involved in single-species biofilm formation"/>
    <property type="evidence" value="ECO:0007669"/>
    <property type="project" value="TreeGrafter"/>
</dbReference>
<dbReference type="PANTHER" id="PTHR45138:SF9">
    <property type="entry name" value="DIGUANYLATE CYCLASE DGCM-RELATED"/>
    <property type="match status" value="1"/>
</dbReference>
<evidence type="ECO:0000256" key="1">
    <source>
        <dbReference type="SAM" id="Phobius"/>
    </source>
</evidence>
<dbReference type="InterPro" id="IPR029787">
    <property type="entry name" value="Nucleotide_cyclase"/>
</dbReference>
<feature type="transmembrane region" description="Helical" evidence="1">
    <location>
        <begin position="183"/>
        <end position="200"/>
    </location>
</feature>
<evidence type="ECO:0000313" key="3">
    <source>
        <dbReference type="EMBL" id="REH53801.1"/>
    </source>
</evidence>
<dbReference type="AlphaFoldDB" id="A0A3E0I5D6"/>
<dbReference type="Gene3D" id="3.30.70.270">
    <property type="match status" value="1"/>
</dbReference>
<dbReference type="FunFam" id="3.30.70.270:FF:000001">
    <property type="entry name" value="Diguanylate cyclase domain protein"/>
    <property type="match status" value="1"/>
</dbReference>
<dbReference type="GO" id="GO:0052621">
    <property type="term" value="F:diguanylate cyclase activity"/>
    <property type="evidence" value="ECO:0007669"/>
    <property type="project" value="TreeGrafter"/>
</dbReference>
<dbReference type="InterPro" id="IPR050469">
    <property type="entry name" value="Diguanylate_Cyclase"/>
</dbReference>
<gene>
    <name evidence="3" type="ORF">BCF44_10222</name>
</gene>
<evidence type="ECO:0000313" key="4">
    <source>
        <dbReference type="Proteomes" id="UP000256269"/>
    </source>
</evidence>
<comment type="caution">
    <text evidence="3">The sequence shown here is derived from an EMBL/GenBank/DDBJ whole genome shotgun (WGS) entry which is preliminary data.</text>
</comment>
<reference evidence="3 4" key="1">
    <citation type="submission" date="2018-08" db="EMBL/GenBank/DDBJ databases">
        <title>Genomic Encyclopedia of Archaeal and Bacterial Type Strains, Phase II (KMG-II): from individual species to whole genera.</title>
        <authorList>
            <person name="Goeker M."/>
        </authorList>
    </citation>
    <scope>NUCLEOTIDE SEQUENCE [LARGE SCALE GENOMIC DNA]</scope>
    <source>
        <strain evidence="3 4">DSM 45791</strain>
    </source>
</reference>
<feature type="transmembrane region" description="Helical" evidence="1">
    <location>
        <begin position="206"/>
        <end position="225"/>
    </location>
</feature>
<dbReference type="InterPro" id="IPR043128">
    <property type="entry name" value="Rev_trsase/Diguanyl_cyclase"/>
</dbReference>
<feature type="transmembrane region" description="Helical" evidence="1">
    <location>
        <begin position="103"/>
        <end position="127"/>
    </location>
</feature>
<protein>
    <submittedName>
        <fullName evidence="3">Diguanylate cyclase (GGDEF)-like protein</fullName>
    </submittedName>
</protein>
<dbReference type="SUPFAM" id="SSF55073">
    <property type="entry name" value="Nucleotide cyclase"/>
    <property type="match status" value="1"/>
</dbReference>
<sequence>MVEVATVLMLVTAASLTPITSTSWLWFGLLLGASVIHLEAAQGIERIREVSAEGSPYTHMQSVWYFAGVLLLPLPLLTALIILSFTHEWFRVFRGQAIAYRKVFSAATVVLAVGGAQLVLAAFFPAVGPPYAAQLGGPIGALAVIVAGLAYRLVNYALVVGAIVASNPEQPARKALGHASDQLIIAASVGLGYAVGVFTVDRPWSMPILLVTVLALHMGLLLPQFRIAAHTDSRTGLVDAAWWSDRAADQLDRARRLARTVGVLMIDLDHFKQVNDRYGHLAGDQVLTAVAETVKHSVRSLDLVGRWGGEEFAVLVPAVGVDELHAAAERVRAAVQALAVETCDLEGRGVTVSGLTVSVGAGLFPGTAVELSDLLLAVDGALFQAKRQGRNRTVMTTRIVAAPAEEPARERTA</sequence>
<feature type="transmembrane region" description="Helical" evidence="1">
    <location>
        <begin position="63"/>
        <end position="83"/>
    </location>
</feature>
<dbReference type="PANTHER" id="PTHR45138">
    <property type="entry name" value="REGULATORY COMPONENTS OF SENSORY TRANSDUCTION SYSTEM"/>
    <property type="match status" value="1"/>
</dbReference>
<dbReference type="GO" id="GO:1902201">
    <property type="term" value="P:negative regulation of bacterial-type flagellum-dependent cell motility"/>
    <property type="evidence" value="ECO:0007669"/>
    <property type="project" value="TreeGrafter"/>
</dbReference>
<keyword evidence="1" id="KW-1133">Transmembrane helix</keyword>
<keyword evidence="1" id="KW-0812">Transmembrane</keyword>
<dbReference type="PROSITE" id="PS50887">
    <property type="entry name" value="GGDEF"/>
    <property type="match status" value="1"/>
</dbReference>
<name>A0A3E0I5D6_9PSEU</name>
<accession>A0A3E0I5D6</accession>
<keyword evidence="1" id="KW-0472">Membrane</keyword>
<evidence type="ECO:0000259" key="2">
    <source>
        <dbReference type="PROSITE" id="PS50887"/>
    </source>
</evidence>
<dbReference type="SMART" id="SM00267">
    <property type="entry name" value="GGDEF"/>
    <property type="match status" value="1"/>
</dbReference>
<feature type="domain" description="GGDEF" evidence="2">
    <location>
        <begin position="259"/>
        <end position="398"/>
    </location>
</feature>
<keyword evidence="4" id="KW-1185">Reference proteome</keyword>
<feature type="transmembrane region" description="Helical" evidence="1">
    <location>
        <begin position="139"/>
        <end position="163"/>
    </location>
</feature>
<dbReference type="Pfam" id="PF00990">
    <property type="entry name" value="GGDEF"/>
    <property type="match status" value="1"/>
</dbReference>
<proteinExistence type="predicted"/>
<dbReference type="GO" id="GO:0005886">
    <property type="term" value="C:plasma membrane"/>
    <property type="evidence" value="ECO:0007669"/>
    <property type="project" value="TreeGrafter"/>
</dbReference>
<dbReference type="InterPro" id="IPR000160">
    <property type="entry name" value="GGDEF_dom"/>
</dbReference>
<dbReference type="Proteomes" id="UP000256269">
    <property type="component" value="Unassembled WGS sequence"/>
</dbReference>
<dbReference type="CDD" id="cd01949">
    <property type="entry name" value="GGDEF"/>
    <property type="match status" value="1"/>
</dbReference>
<dbReference type="NCBIfam" id="TIGR00254">
    <property type="entry name" value="GGDEF"/>
    <property type="match status" value="1"/>
</dbReference>